<sequence>LAGHAHAQVGQGEGHDACLRILALAGLNGVVDGQVPQLLGVAHRRVEGRGEVAPRVEGVHAVVERATRLHAGREHAAARRRSGRVAP</sequence>
<name>A0A699XED1_TANCI</name>
<reference evidence="1" key="1">
    <citation type="journal article" date="2019" name="Sci. Rep.">
        <title>Draft genome of Tanacetum cinerariifolium, the natural source of mosquito coil.</title>
        <authorList>
            <person name="Yamashiro T."/>
            <person name="Shiraishi A."/>
            <person name="Satake H."/>
            <person name="Nakayama K."/>
        </authorList>
    </citation>
    <scope>NUCLEOTIDE SEQUENCE</scope>
</reference>
<evidence type="ECO:0000313" key="1">
    <source>
        <dbReference type="EMBL" id="GFD57523.1"/>
    </source>
</evidence>
<gene>
    <name evidence="1" type="ORF">Tci_929492</name>
</gene>
<accession>A0A699XED1</accession>
<organism evidence="1">
    <name type="scientific">Tanacetum cinerariifolium</name>
    <name type="common">Dalmatian daisy</name>
    <name type="synonym">Chrysanthemum cinerariifolium</name>
    <dbReference type="NCBI Taxonomy" id="118510"/>
    <lineage>
        <taxon>Eukaryota</taxon>
        <taxon>Viridiplantae</taxon>
        <taxon>Streptophyta</taxon>
        <taxon>Embryophyta</taxon>
        <taxon>Tracheophyta</taxon>
        <taxon>Spermatophyta</taxon>
        <taxon>Magnoliopsida</taxon>
        <taxon>eudicotyledons</taxon>
        <taxon>Gunneridae</taxon>
        <taxon>Pentapetalae</taxon>
        <taxon>asterids</taxon>
        <taxon>campanulids</taxon>
        <taxon>Asterales</taxon>
        <taxon>Asteraceae</taxon>
        <taxon>Asteroideae</taxon>
        <taxon>Anthemideae</taxon>
        <taxon>Anthemidinae</taxon>
        <taxon>Tanacetum</taxon>
    </lineage>
</organism>
<proteinExistence type="predicted"/>
<dbReference type="EMBL" id="BKCJ011842009">
    <property type="protein sequence ID" value="GFD57523.1"/>
    <property type="molecule type" value="Genomic_DNA"/>
</dbReference>
<dbReference type="AlphaFoldDB" id="A0A699XED1"/>
<feature type="non-terminal residue" evidence="1">
    <location>
        <position position="87"/>
    </location>
</feature>
<protein>
    <submittedName>
        <fullName evidence="1">Uncharacterized protein</fullName>
    </submittedName>
</protein>
<feature type="non-terminal residue" evidence="1">
    <location>
        <position position="1"/>
    </location>
</feature>
<comment type="caution">
    <text evidence="1">The sequence shown here is derived from an EMBL/GenBank/DDBJ whole genome shotgun (WGS) entry which is preliminary data.</text>
</comment>